<proteinExistence type="predicted"/>
<reference evidence="2 3" key="1">
    <citation type="submission" date="2022-12" db="EMBL/GenBank/DDBJ databases">
        <title>Draft genome sequence of Paenibacillus sp. dW9.</title>
        <authorList>
            <person name="Choi E.-W."/>
            <person name="Kim D.-U."/>
        </authorList>
    </citation>
    <scope>NUCLEOTIDE SEQUENCE [LARGE SCALE GENOMIC DNA]</scope>
    <source>
        <strain evidence="3">dW9</strain>
    </source>
</reference>
<dbReference type="EMBL" id="JAQAGZ010000007">
    <property type="protein sequence ID" value="MCZ8513292.1"/>
    <property type="molecule type" value="Genomic_DNA"/>
</dbReference>
<organism evidence="2 3">
    <name type="scientific">Paenibacillus gyeongsangnamensis</name>
    <dbReference type="NCBI Taxonomy" id="3388067"/>
    <lineage>
        <taxon>Bacteria</taxon>
        <taxon>Bacillati</taxon>
        <taxon>Bacillota</taxon>
        <taxon>Bacilli</taxon>
        <taxon>Bacillales</taxon>
        <taxon>Paenibacillaceae</taxon>
        <taxon>Paenibacillus</taxon>
    </lineage>
</organism>
<evidence type="ECO:0000313" key="3">
    <source>
        <dbReference type="Proteomes" id="UP001527882"/>
    </source>
</evidence>
<feature type="signal peptide" evidence="1">
    <location>
        <begin position="1"/>
        <end position="28"/>
    </location>
</feature>
<keyword evidence="1" id="KW-0732">Signal</keyword>
<dbReference type="Proteomes" id="UP001527882">
    <property type="component" value="Unassembled WGS sequence"/>
</dbReference>
<feature type="chain" id="PRO_5045996971" description="Copper amine oxidase N-terminal domain-containing protein" evidence="1">
    <location>
        <begin position="29"/>
        <end position="609"/>
    </location>
</feature>
<evidence type="ECO:0008006" key="4">
    <source>
        <dbReference type="Google" id="ProtNLM"/>
    </source>
</evidence>
<evidence type="ECO:0000256" key="1">
    <source>
        <dbReference type="SAM" id="SignalP"/>
    </source>
</evidence>
<evidence type="ECO:0000313" key="2">
    <source>
        <dbReference type="EMBL" id="MCZ8513292.1"/>
    </source>
</evidence>
<accession>A0ABT4Q936</accession>
<name>A0ABT4Q936_9BACL</name>
<sequence>MNKSWKSAMTAVLIGTTLIQIGIPAALAADAPSAAVAAPSNYGLTDTIRAAVKSLAVESTTSGTRIAATVRLYNGGTQKTRIPDHELRVRSTDGNEYTLTPSSTNKGALQPNEIGELVYMAVIDSGTPITINQLSFVNVDEYVYPKKETYLLSIPIDKQVWYASAGSAEKNAEPKAWGDAFTIPGLNSGLRYTPVSVDIQYATAGSSSAVSGAGAASAGMSGSAAPAAGASGPAGRVALVTLLVDNPGVGRETLPEFRVDGQAAEKTYTGKRTEQSPVTVDVGEKKYIHFAIPIDNNVNLSSLIVTTTEAFVQAGAQGTAPVSTSFDVGRLRIEVPAGGKADPAQAVPYTLGTSIAFDPLNKLMDANTDVSLMEMHIHDNGDAGYKTVVGKFKLTNKNTMPIPLPSFQAELVGAGGMSYAGTRQTNIASTLNPGMAYVLNYSFNVPKSETGEQLVMKLLDTQTSAPYSSTIAAVQTAALDPAGNDQAFAMYPFEVKLNDWSMSTSTSGMGSSMIYNYKLSVNLDIKQSDDVIVDSTFSKLHWELLDTAGHTVGTADSDFTGANKLINGKQTITFNAKSEQLDYPLTINVYEAFDTPSGQAKRYITTLKQ</sequence>
<keyword evidence="3" id="KW-1185">Reference proteome</keyword>
<comment type="caution">
    <text evidence="2">The sequence shown here is derived from an EMBL/GenBank/DDBJ whole genome shotgun (WGS) entry which is preliminary data.</text>
</comment>
<dbReference type="RefSeq" id="WP_269881783.1">
    <property type="nucleotide sequence ID" value="NZ_JAQAGZ010000007.1"/>
</dbReference>
<gene>
    <name evidence="2" type="ORF">O9H85_12825</name>
</gene>
<protein>
    <recommendedName>
        <fullName evidence="4">Copper amine oxidase N-terminal domain-containing protein</fullName>
    </recommendedName>
</protein>